<evidence type="ECO:0000313" key="3">
    <source>
        <dbReference type="Proteomes" id="UP000652761"/>
    </source>
</evidence>
<evidence type="ECO:0000313" key="2">
    <source>
        <dbReference type="EMBL" id="MQL68210.1"/>
    </source>
</evidence>
<feature type="region of interest" description="Disordered" evidence="1">
    <location>
        <begin position="203"/>
        <end position="225"/>
    </location>
</feature>
<feature type="region of interest" description="Disordered" evidence="1">
    <location>
        <begin position="127"/>
        <end position="151"/>
    </location>
</feature>
<reference evidence="2" key="1">
    <citation type="submission" date="2017-07" db="EMBL/GenBank/DDBJ databases">
        <title>Taro Niue Genome Assembly and Annotation.</title>
        <authorList>
            <person name="Atibalentja N."/>
            <person name="Keating K."/>
            <person name="Fields C.J."/>
        </authorList>
    </citation>
    <scope>NUCLEOTIDE SEQUENCE</scope>
    <source>
        <strain evidence="2">Niue_2</strain>
        <tissue evidence="2">Leaf</tissue>
    </source>
</reference>
<dbReference type="AlphaFoldDB" id="A0A843TGN0"/>
<proteinExistence type="predicted"/>
<organism evidence="2 3">
    <name type="scientific">Colocasia esculenta</name>
    <name type="common">Wild taro</name>
    <name type="synonym">Arum esculentum</name>
    <dbReference type="NCBI Taxonomy" id="4460"/>
    <lineage>
        <taxon>Eukaryota</taxon>
        <taxon>Viridiplantae</taxon>
        <taxon>Streptophyta</taxon>
        <taxon>Embryophyta</taxon>
        <taxon>Tracheophyta</taxon>
        <taxon>Spermatophyta</taxon>
        <taxon>Magnoliopsida</taxon>
        <taxon>Liliopsida</taxon>
        <taxon>Araceae</taxon>
        <taxon>Aroideae</taxon>
        <taxon>Colocasieae</taxon>
        <taxon>Colocasia</taxon>
    </lineage>
</organism>
<protein>
    <submittedName>
        <fullName evidence="2">Uncharacterized protein</fullName>
    </submittedName>
</protein>
<sequence length="225" mass="24530">MGAIGLKPKVRPISFSRPFRSFSPLTSSLTASRCFSLLTVLVLRRGRAVRAGVVLAACGARRRSSFLREGHNGFVLRGFPERLFRNPARLVTRSSRRPRSCRGGAPDRDMVATLLCVASGSRPAWASRHGEFSQQRQGARRAEGMGRRSPGARHLRACPVREVVTVTWDPRPREPVEGVLRATSVLELAATWADSGAEGKTVSFLSSGRARVGRRGRGGSRGLRS</sequence>
<evidence type="ECO:0000256" key="1">
    <source>
        <dbReference type="SAM" id="MobiDB-lite"/>
    </source>
</evidence>
<gene>
    <name evidence="2" type="ORF">Taro_000489</name>
</gene>
<accession>A0A843TGN0</accession>
<dbReference type="Proteomes" id="UP000652761">
    <property type="component" value="Unassembled WGS sequence"/>
</dbReference>
<comment type="caution">
    <text evidence="2">The sequence shown here is derived from an EMBL/GenBank/DDBJ whole genome shotgun (WGS) entry which is preliminary data.</text>
</comment>
<feature type="compositionally biased region" description="Basic residues" evidence="1">
    <location>
        <begin position="211"/>
        <end position="225"/>
    </location>
</feature>
<keyword evidence="3" id="KW-1185">Reference proteome</keyword>
<dbReference type="EMBL" id="NMUH01000009">
    <property type="protein sequence ID" value="MQL68210.1"/>
    <property type="molecule type" value="Genomic_DNA"/>
</dbReference>
<name>A0A843TGN0_COLES</name>